<proteinExistence type="predicted"/>
<name>A0AAD1D6S6_SPHMI</name>
<dbReference type="Proteomes" id="UP000275727">
    <property type="component" value="Chromosome"/>
</dbReference>
<evidence type="ECO:0000256" key="1">
    <source>
        <dbReference type="ARBA" id="ARBA00022722"/>
    </source>
</evidence>
<evidence type="ECO:0000313" key="8">
    <source>
        <dbReference type="EMBL" id="BBE34896.1"/>
    </source>
</evidence>
<dbReference type="RefSeq" id="WP_121048609.1">
    <property type="nucleotide sequence ID" value="NZ_AP018711.1"/>
</dbReference>
<evidence type="ECO:0000256" key="6">
    <source>
        <dbReference type="ARBA" id="ARBA00022884"/>
    </source>
</evidence>
<dbReference type="GO" id="GO:0003723">
    <property type="term" value="F:RNA binding"/>
    <property type="evidence" value="ECO:0007669"/>
    <property type="project" value="UniProtKB-KW"/>
</dbReference>
<dbReference type="InterPro" id="IPR036866">
    <property type="entry name" value="RibonucZ/Hydroxyglut_hydro"/>
</dbReference>
<evidence type="ECO:0000256" key="5">
    <source>
        <dbReference type="ARBA" id="ARBA00022839"/>
    </source>
</evidence>
<dbReference type="Proteomes" id="UP000276029">
    <property type="component" value="Unassembled WGS sequence"/>
</dbReference>
<evidence type="ECO:0000259" key="7">
    <source>
        <dbReference type="SMART" id="SM00849"/>
    </source>
</evidence>
<dbReference type="Pfam" id="PF00753">
    <property type="entry name" value="Lactamase_B"/>
    <property type="match status" value="1"/>
</dbReference>
<keyword evidence="6" id="KW-0694">RNA-binding</keyword>
<dbReference type="Gene3D" id="3.10.20.580">
    <property type="match status" value="1"/>
</dbReference>
<dbReference type="InterPro" id="IPR055132">
    <property type="entry name" value="RNase_J_b_CASP"/>
</dbReference>
<dbReference type="GO" id="GO:0046872">
    <property type="term" value="F:metal ion binding"/>
    <property type="evidence" value="ECO:0007669"/>
    <property type="project" value="UniProtKB-KW"/>
</dbReference>
<evidence type="ECO:0000256" key="2">
    <source>
        <dbReference type="ARBA" id="ARBA00022723"/>
    </source>
</evidence>
<keyword evidence="5" id="KW-0269">Exonuclease</keyword>
<dbReference type="AlphaFoldDB" id="A0AAD1D6S6"/>
<organism evidence="8 10">
    <name type="scientific">Sphingosinicella microcystinivorans</name>
    <dbReference type="NCBI Taxonomy" id="335406"/>
    <lineage>
        <taxon>Bacteria</taxon>
        <taxon>Pseudomonadati</taxon>
        <taxon>Pseudomonadota</taxon>
        <taxon>Alphaproteobacteria</taxon>
        <taxon>Sphingomonadales</taxon>
        <taxon>Sphingosinicellaceae</taxon>
        <taxon>Sphingosinicella</taxon>
    </lineage>
</organism>
<evidence type="ECO:0000313" key="11">
    <source>
        <dbReference type="Proteomes" id="UP000276029"/>
    </source>
</evidence>
<protein>
    <submittedName>
        <fullName evidence="8">MBL fold hydrolase</fullName>
    </submittedName>
    <submittedName>
        <fullName evidence="9">Ribonuclease J</fullName>
    </submittedName>
</protein>
<dbReference type="PANTHER" id="PTHR43694:SF1">
    <property type="entry name" value="RIBONUCLEASE J"/>
    <property type="match status" value="1"/>
</dbReference>
<accession>A0AAD1D6S6</accession>
<keyword evidence="1" id="KW-0540">Nuclease</keyword>
<dbReference type="InterPro" id="IPR001279">
    <property type="entry name" value="Metallo-B-lactamas"/>
</dbReference>
<dbReference type="PANTHER" id="PTHR43694">
    <property type="entry name" value="RIBONUCLEASE J"/>
    <property type="match status" value="1"/>
</dbReference>
<feature type="domain" description="Metallo-beta-lactamase" evidence="7">
    <location>
        <begin position="19"/>
        <end position="221"/>
    </location>
</feature>
<dbReference type="EMBL" id="AP018711">
    <property type="protein sequence ID" value="BBE34896.1"/>
    <property type="molecule type" value="Genomic_DNA"/>
</dbReference>
<dbReference type="Pfam" id="PF17770">
    <property type="entry name" value="RNase_J_C"/>
    <property type="match status" value="1"/>
</dbReference>
<keyword evidence="11" id="KW-1185">Reference proteome</keyword>
<evidence type="ECO:0000313" key="9">
    <source>
        <dbReference type="EMBL" id="RKS91910.1"/>
    </source>
</evidence>
<reference evidence="8 10" key="1">
    <citation type="submission" date="2018-06" db="EMBL/GenBank/DDBJ databases">
        <title>Complete Genome Sequence of the Microcystin-Degrading Bacterium Sphingosinicella microcystinivorans Strain B-9.</title>
        <authorList>
            <person name="Jin H."/>
            <person name="Nishizawa T."/>
            <person name="Guo Y."/>
            <person name="Nishizawa A."/>
            <person name="Park H."/>
            <person name="Kato H."/>
            <person name="Tsuji K."/>
            <person name="Harada K."/>
        </authorList>
    </citation>
    <scope>NUCLEOTIDE SEQUENCE [LARGE SCALE GENOMIC DNA]</scope>
    <source>
        <strain evidence="8 10">B9</strain>
    </source>
</reference>
<dbReference type="Gene3D" id="3.40.50.10710">
    <property type="entry name" value="Metallo-hydrolase/oxidoreductase"/>
    <property type="match status" value="1"/>
</dbReference>
<evidence type="ECO:0000256" key="4">
    <source>
        <dbReference type="ARBA" id="ARBA00022833"/>
    </source>
</evidence>
<keyword evidence="4" id="KW-0862">Zinc</keyword>
<keyword evidence="2" id="KW-0479">Metal-binding</keyword>
<keyword evidence="3 8" id="KW-0378">Hydrolase</keyword>
<dbReference type="InterPro" id="IPR042173">
    <property type="entry name" value="RNase_J_2"/>
</dbReference>
<dbReference type="SMART" id="SM00849">
    <property type="entry name" value="Lactamase_B"/>
    <property type="match status" value="1"/>
</dbReference>
<evidence type="ECO:0000313" key="10">
    <source>
        <dbReference type="Proteomes" id="UP000275727"/>
    </source>
</evidence>
<reference evidence="9 11" key="2">
    <citation type="submission" date="2018-10" db="EMBL/GenBank/DDBJ databases">
        <title>Genomic Encyclopedia of Type Strains, Phase IV (KMG-IV): sequencing the most valuable type-strain genomes for metagenomic binning, comparative biology and taxonomic classification.</title>
        <authorList>
            <person name="Goeker M."/>
        </authorList>
    </citation>
    <scope>NUCLEOTIDE SEQUENCE [LARGE SCALE GENOMIC DNA]</scope>
    <source>
        <strain evidence="9 11">DSM 19791</strain>
    </source>
</reference>
<dbReference type="Pfam" id="PF22505">
    <property type="entry name" value="RNase_J_b_CASP"/>
    <property type="match status" value="1"/>
</dbReference>
<dbReference type="Gene3D" id="3.60.15.10">
    <property type="entry name" value="Ribonuclease Z/Hydroxyacylglutathione hydrolase-like"/>
    <property type="match status" value="1"/>
</dbReference>
<dbReference type="EMBL" id="RBWX01000007">
    <property type="protein sequence ID" value="RKS91910.1"/>
    <property type="molecule type" value="Genomic_DNA"/>
</dbReference>
<dbReference type="KEGG" id="smic:SmB9_25540"/>
<dbReference type="SUPFAM" id="SSF56281">
    <property type="entry name" value="Metallo-hydrolase/oxidoreductase"/>
    <property type="match status" value="1"/>
</dbReference>
<dbReference type="InterPro" id="IPR011108">
    <property type="entry name" value="RMMBL"/>
</dbReference>
<dbReference type="Pfam" id="PF07521">
    <property type="entry name" value="RMMBL"/>
    <property type="match status" value="1"/>
</dbReference>
<gene>
    <name evidence="9" type="ORF">DFR51_1484</name>
    <name evidence="8" type="ORF">SmB9_25540</name>
</gene>
<dbReference type="InterPro" id="IPR041636">
    <property type="entry name" value="RNase_J_C"/>
</dbReference>
<evidence type="ECO:0000256" key="3">
    <source>
        <dbReference type="ARBA" id="ARBA00022801"/>
    </source>
</evidence>
<sequence length="549" mass="59343">MKPGKELIFLPLGGSGEIGMNVNLYGCNGKWIMVDLGMTFADPNLPGIELVLPDLSFIEDRQKDLLGIVLTHGHEDHIGAIPYLVGDFDVPLFATPFTAGLIRKKLIEEGIERDVELNVVPLEGEVNLGPFKCRYVPLAHSIPEGNALLIETPYGKIFHTGDWKLDEAPVLGVPSTAEELTALGDEGILALVGDSTNVFNPEASGSETGVREGLDRVIAGHKGRVLVTTFASNAARLHTLGEVAKDTGRKICVVGRSLDRILEVSKSVGYLTDFPPTVSHEEAMKVPRDRLLIVSTGAQGEARAALSRIAEGDHPHIKLERGDLVVYSSKQIPGNEISIGRVQNALAARGIEIITDRQAHVHVSGHPGVPELESMYGWIRPQISIPVHGERRHMEEHARLARRFGVQEAVVPVNGSAIRLAPGKPQIISHEPVGRLVLDGDVILPADGATMLARRRMMHNGLIAVFVVIDGKNRLVAPPQVQSHGVPVEDDRDEFIDDCVSAASEAAAKARSNGEDALAEAIRVAVRRTARDWTGKKPITEVTVTRIKG</sequence>
<dbReference type="CDD" id="cd07714">
    <property type="entry name" value="RNaseJ_MBL-fold"/>
    <property type="match status" value="1"/>
</dbReference>
<dbReference type="GO" id="GO:0004527">
    <property type="term" value="F:exonuclease activity"/>
    <property type="evidence" value="ECO:0007669"/>
    <property type="project" value="UniProtKB-KW"/>
</dbReference>